<dbReference type="InterPro" id="IPR044839">
    <property type="entry name" value="NDR1-like"/>
</dbReference>
<dbReference type="Proteomes" id="UP001187471">
    <property type="component" value="Unassembled WGS sequence"/>
</dbReference>
<accession>A0AA88U4R5</accession>
<feature type="compositionally biased region" description="Low complexity" evidence="3">
    <location>
        <begin position="183"/>
        <end position="202"/>
    </location>
</feature>
<sequence>MGFISMTKKITCLPCLANVRFFAFERILLLEVLIKPSSSSSATKLNSSNPFFFTTSSPPPTATQSLNSHPMYRPHETNPHFLPLEPPEQPDQLPPQRQHDPLIQPQHYDPHTPIPTPSRQRPRSRLPPGLIPPPQFQVHDQNQPHQPQHDPDSHFPVQPQPQLDHQNQPPHYEPNLHFPTPSRPSGPRSQQPPSHSNQPPSSLRVPQIKKTRPFAWFVAVFCALFWIIIIVGGLIILIVYLIFRPRSPTFDISSATLNAAYLDMGYLLNADLTLLANFSNPNKKVRVDVRYMVVNLYFEGNLIASRFSDPFSVMRANSKITDVHMLTSQVPLSQQHSQMLARQMASGAVLLEIKGLFRTRSNLGSFLRYTYWLYGHCNILVGGPPSGVLLAKKCITKR</sequence>
<dbReference type="PANTHER" id="PTHR31234:SF42">
    <property type="entry name" value="LATE EMBRYOGENESIS ABUNDANT (LEA) HYDROXYPROLINE-RICH GLYCOPROTEIN FAMILY"/>
    <property type="match status" value="1"/>
</dbReference>
<protein>
    <recommendedName>
        <fullName evidence="7">Late embryogenesis abundant protein LEA-2 subgroup domain-containing protein</fullName>
    </recommendedName>
</protein>
<comment type="caution">
    <text evidence="5">The sequence shown here is derived from an EMBL/GenBank/DDBJ whole genome shotgun (WGS) entry which is preliminary data.</text>
</comment>
<dbReference type="PANTHER" id="PTHR31234">
    <property type="entry name" value="LATE EMBRYOGENESIS ABUNDANT (LEA) HYDROXYPROLINE-RICH GLYCOPROTEIN FAMILY"/>
    <property type="match status" value="1"/>
</dbReference>
<feature type="compositionally biased region" description="Pro residues" evidence="3">
    <location>
        <begin position="84"/>
        <end position="93"/>
    </location>
</feature>
<dbReference type="GO" id="GO:0098542">
    <property type="term" value="P:defense response to other organism"/>
    <property type="evidence" value="ECO:0007669"/>
    <property type="project" value="InterPro"/>
</dbReference>
<keyword evidence="4" id="KW-1133">Transmembrane helix</keyword>
<evidence type="ECO:0000256" key="4">
    <source>
        <dbReference type="SAM" id="Phobius"/>
    </source>
</evidence>
<feature type="compositionally biased region" description="Polar residues" evidence="3">
    <location>
        <begin position="160"/>
        <end position="169"/>
    </location>
</feature>
<keyword evidence="2 4" id="KW-0472">Membrane</keyword>
<evidence type="ECO:0000313" key="5">
    <source>
        <dbReference type="EMBL" id="KAK2968626.1"/>
    </source>
</evidence>
<comment type="subcellular location">
    <subcellularLocation>
        <location evidence="1">Membrane</location>
    </subcellularLocation>
</comment>
<proteinExistence type="predicted"/>
<dbReference type="GO" id="GO:0005886">
    <property type="term" value="C:plasma membrane"/>
    <property type="evidence" value="ECO:0007669"/>
    <property type="project" value="TreeGrafter"/>
</dbReference>
<evidence type="ECO:0000256" key="3">
    <source>
        <dbReference type="SAM" id="MobiDB-lite"/>
    </source>
</evidence>
<evidence type="ECO:0000256" key="1">
    <source>
        <dbReference type="ARBA" id="ARBA00004370"/>
    </source>
</evidence>
<name>A0AA88U4R5_9ASTE</name>
<keyword evidence="4" id="KW-0812">Transmembrane</keyword>
<reference evidence="5" key="1">
    <citation type="submission" date="2022-12" db="EMBL/GenBank/DDBJ databases">
        <title>Draft genome assemblies for two species of Escallonia (Escalloniales).</title>
        <authorList>
            <person name="Chanderbali A."/>
            <person name="Dervinis C."/>
            <person name="Anghel I."/>
            <person name="Soltis D."/>
            <person name="Soltis P."/>
            <person name="Zapata F."/>
        </authorList>
    </citation>
    <scope>NUCLEOTIDE SEQUENCE</scope>
    <source>
        <strain evidence="5">UCBG92.1500</strain>
        <tissue evidence="5">Leaf</tissue>
    </source>
</reference>
<dbReference type="EMBL" id="JAVXUO010002900">
    <property type="protein sequence ID" value="KAK2968626.1"/>
    <property type="molecule type" value="Genomic_DNA"/>
</dbReference>
<feature type="transmembrane region" description="Helical" evidence="4">
    <location>
        <begin position="214"/>
        <end position="243"/>
    </location>
</feature>
<organism evidence="5 6">
    <name type="scientific">Escallonia rubra</name>
    <dbReference type="NCBI Taxonomy" id="112253"/>
    <lineage>
        <taxon>Eukaryota</taxon>
        <taxon>Viridiplantae</taxon>
        <taxon>Streptophyta</taxon>
        <taxon>Embryophyta</taxon>
        <taxon>Tracheophyta</taxon>
        <taxon>Spermatophyta</taxon>
        <taxon>Magnoliopsida</taxon>
        <taxon>eudicotyledons</taxon>
        <taxon>Gunneridae</taxon>
        <taxon>Pentapetalae</taxon>
        <taxon>asterids</taxon>
        <taxon>campanulids</taxon>
        <taxon>Escalloniales</taxon>
        <taxon>Escalloniaceae</taxon>
        <taxon>Escallonia</taxon>
    </lineage>
</organism>
<gene>
    <name evidence="5" type="ORF">RJ640_030706</name>
</gene>
<evidence type="ECO:0008006" key="7">
    <source>
        <dbReference type="Google" id="ProtNLM"/>
    </source>
</evidence>
<evidence type="ECO:0000313" key="6">
    <source>
        <dbReference type="Proteomes" id="UP001187471"/>
    </source>
</evidence>
<dbReference type="AlphaFoldDB" id="A0AA88U4R5"/>
<keyword evidence="6" id="KW-1185">Reference proteome</keyword>
<feature type="region of interest" description="Disordered" evidence="3">
    <location>
        <begin position="55"/>
        <end position="204"/>
    </location>
</feature>
<feature type="compositionally biased region" description="Low complexity" evidence="3">
    <location>
        <begin position="137"/>
        <end position="146"/>
    </location>
</feature>
<evidence type="ECO:0000256" key="2">
    <source>
        <dbReference type="ARBA" id="ARBA00023136"/>
    </source>
</evidence>